<dbReference type="AlphaFoldDB" id="A0A9Q1JLK5"/>
<reference evidence="2" key="1">
    <citation type="submission" date="2022-04" db="EMBL/GenBank/DDBJ databases">
        <title>Carnegiea gigantea Genome sequencing and assembly v2.</title>
        <authorList>
            <person name="Copetti D."/>
            <person name="Sanderson M.J."/>
            <person name="Burquez A."/>
            <person name="Wojciechowski M.F."/>
        </authorList>
    </citation>
    <scope>NUCLEOTIDE SEQUENCE</scope>
    <source>
        <strain evidence="2">SGP5-SGP5p</strain>
        <tissue evidence="2">Aerial part</tissue>
    </source>
</reference>
<dbReference type="EMBL" id="JAKOGI010002105">
    <property type="protein sequence ID" value="KAJ8422930.1"/>
    <property type="molecule type" value="Genomic_DNA"/>
</dbReference>
<feature type="compositionally biased region" description="Low complexity" evidence="1">
    <location>
        <begin position="143"/>
        <end position="154"/>
    </location>
</feature>
<organism evidence="2 3">
    <name type="scientific">Carnegiea gigantea</name>
    <dbReference type="NCBI Taxonomy" id="171969"/>
    <lineage>
        <taxon>Eukaryota</taxon>
        <taxon>Viridiplantae</taxon>
        <taxon>Streptophyta</taxon>
        <taxon>Embryophyta</taxon>
        <taxon>Tracheophyta</taxon>
        <taxon>Spermatophyta</taxon>
        <taxon>Magnoliopsida</taxon>
        <taxon>eudicotyledons</taxon>
        <taxon>Gunneridae</taxon>
        <taxon>Pentapetalae</taxon>
        <taxon>Caryophyllales</taxon>
        <taxon>Cactineae</taxon>
        <taxon>Cactaceae</taxon>
        <taxon>Cactoideae</taxon>
        <taxon>Echinocereeae</taxon>
        <taxon>Carnegiea</taxon>
    </lineage>
</organism>
<proteinExistence type="predicted"/>
<name>A0A9Q1JLK5_9CARY</name>
<evidence type="ECO:0000256" key="1">
    <source>
        <dbReference type="SAM" id="MobiDB-lite"/>
    </source>
</evidence>
<gene>
    <name evidence="2" type="ORF">Cgig2_012944</name>
</gene>
<comment type="caution">
    <text evidence="2">The sequence shown here is derived from an EMBL/GenBank/DDBJ whole genome shotgun (WGS) entry which is preliminary data.</text>
</comment>
<sequence length="186" mass="19600">MQASSSARRGDHQEATVMCPRCNIGGIKKVGFGLGLGLELEVDFGLGLGLGLELLTPPPSHPFPSLMLPFSVLGARRSLAGGSCREAVPFSSPSSLAPYCLPGQTAASPFRLRLRSSSSASWSFSGNQINGLSFKMKIESDRSGVGPVRSGPGSDRSRPVQDRLQTSPVLGPSWLQCLTLPPSFTD</sequence>
<dbReference type="Proteomes" id="UP001153076">
    <property type="component" value="Unassembled WGS sequence"/>
</dbReference>
<evidence type="ECO:0000313" key="3">
    <source>
        <dbReference type="Proteomes" id="UP001153076"/>
    </source>
</evidence>
<protein>
    <submittedName>
        <fullName evidence="2">Uncharacterized protein</fullName>
    </submittedName>
</protein>
<feature type="region of interest" description="Disordered" evidence="1">
    <location>
        <begin position="142"/>
        <end position="165"/>
    </location>
</feature>
<evidence type="ECO:0000313" key="2">
    <source>
        <dbReference type="EMBL" id="KAJ8422930.1"/>
    </source>
</evidence>
<keyword evidence="3" id="KW-1185">Reference proteome</keyword>
<accession>A0A9Q1JLK5</accession>